<keyword evidence="2" id="KW-0175">Coiled coil</keyword>
<protein>
    <recommendedName>
        <fullName evidence="3">M23ase beta-sheet core domain-containing protein</fullName>
    </recommendedName>
</protein>
<feature type="coiled-coil region" evidence="2">
    <location>
        <begin position="32"/>
        <end position="94"/>
    </location>
</feature>
<accession>A0A1G2MIR3</accession>
<feature type="coiled-coil region" evidence="2">
    <location>
        <begin position="162"/>
        <end position="206"/>
    </location>
</feature>
<dbReference type="PANTHER" id="PTHR21666:SF289">
    <property type="entry name" value="L-ALA--D-GLU ENDOPEPTIDASE"/>
    <property type="match status" value="1"/>
</dbReference>
<dbReference type="CDD" id="cd12797">
    <property type="entry name" value="M23_peptidase"/>
    <property type="match status" value="1"/>
</dbReference>
<dbReference type="Gene3D" id="2.70.70.10">
    <property type="entry name" value="Glucose Permease (Domain IIA)"/>
    <property type="match status" value="1"/>
</dbReference>
<evidence type="ECO:0000256" key="1">
    <source>
        <dbReference type="ARBA" id="ARBA00022729"/>
    </source>
</evidence>
<reference evidence="4 5" key="1">
    <citation type="journal article" date="2016" name="Nat. Commun.">
        <title>Thousands of microbial genomes shed light on interconnected biogeochemical processes in an aquifer system.</title>
        <authorList>
            <person name="Anantharaman K."/>
            <person name="Brown C.T."/>
            <person name="Hug L.A."/>
            <person name="Sharon I."/>
            <person name="Castelle C.J."/>
            <person name="Probst A.J."/>
            <person name="Thomas B.C."/>
            <person name="Singh A."/>
            <person name="Wilkins M.J."/>
            <person name="Karaoz U."/>
            <person name="Brodie E.L."/>
            <person name="Williams K.H."/>
            <person name="Hubbard S.S."/>
            <person name="Banfield J.F."/>
        </authorList>
    </citation>
    <scope>NUCLEOTIDE SEQUENCE [LARGE SCALE GENOMIC DNA]</scope>
</reference>
<name>A0A1G2MIR3_9BACT</name>
<dbReference type="Gene3D" id="6.10.250.3150">
    <property type="match status" value="1"/>
</dbReference>
<dbReference type="Proteomes" id="UP000177130">
    <property type="component" value="Unassembled WGS sequence"/>
</dbReference>
<comment type="caution">
    <text evidence="4">The sequence shown here is derived from an EMBL/GenBank/DDBJ whole genome shotgun (WGS) entry which is preliminary data.</text>
</comment>
<dbReference type="AlphaFoldDB" id="A0A1G2MIR3"/>
<dbReference type="InterPro" id="IPR011055">
    <property type="entry name" value="Dup_hybrid_motif"/>
</dbReference>
<proteinExistence type="predicted"/>
<dbReference type="STRING" id="1802306.A3C72_02455"/>
<dbReference type="Pfam" id="PF01551">
    <property type="entry name" value="Peptidase_M23"/>
    <property type="match status" value="1"/>
</dbReference>
<evidence type="ECO:0000313" key="5">
    <source>
        <dbReference type="Proteomes" id="UP000177130"/>
    </source>
</evidence>
<dbReference type="InterPro" id="IPR016047">
    <property type="entry name" value="M23ase_b-sheet_dom"/>
</dbReference>
<gene>
    <name evidence="4" type="ORF">A3C72_02455</name>
</gene>
<dbReference type="InterPro" id="IPR050570">
    <property type="entry name" value="Cell_wall_metabolism_enzyme"/>
</dbReference>
<dbReference type="GO" id="GO:0004222">
    <property type="term" value="F:metalloendopeptidase activity"/>
    <property type="evidence" value="ECO:0007669"/>
    <property type="project" value="TreeGrafter"/>
</dbReference>
<evidence type="ECO:0000256" key="2">
    <source>
        <dbReference type="SAM" id="Coils"/>
    </source>
</evidence>
<feature type="domain" description="M23ase beta-sheet core" evidence="3">
    <location>
        <begin position="300"/>
        <end position="394"/>
    </location>
</feature>
<dbReference type="PANTHER" id="PTHR21666">
    <property type="entry name" value="PEPTIDASE-RELATED"/>
    <property type="match status" value="1"/>
</dbReference>
<evidence type="ECO:0000259" key="3">
    <source>
        <dbReference type="Pfam" id="PF01551"/>
    </source>
</evidence>
<dbReference type="SUPFAM" id="SSF51261">
    <property type="entry name" value="Duplicated hybrid motif"/>
    <property type="match status" value="1"/>
</dbReference>
<organism evidence="4 5">
    <name type="scientific">Candidatus Taylorbacteria bacterium RIFCSPHIGHO2_02_FULL_43_32b</name>
    <dbReference type="NCBI Taxonomy" id="1802306"/>
    <lineage>
        <taxon>Bacteria</taxon>
        <taxon>Candidatus Tayloriibacteriota</taxon>
    </lineage>
</organism>
<dbReference type="EMBL" id="MHRK01000027">
    <property type="protein sequence ID" value="OHA23747.1"/>
    <property type="molecule type" value="Genomic_DNA"/>
</dbReference>
<evidence type="ECO:0000313" key="4">
    <source>
        <dbReference type="EMBL" id="OHA23747.1"/>
    </source>
</evidence>
<sequence>MSHRCKIFFLSFLLCLIFSVVLPKSVLFADTIDELRVKIAEREDAIKALEIEIAKTQADIDNTRGQQKTLANTIKTLDNERKKLLSEIKVTTQKINARELEIESLGIGIQSKTLSISNNKESLAEMLRVKDILESQSTLTALLNNSALSDYWDAIHDTILLSATIENQIEQLKSIKDNLETDMTEAESIRRELSNLSRRLSGQKEVADGTLSQKQKILTATKNKESEYQKILNQQVAIRNTFEKELSDFESQLNFAIDPSGLPTTGAGVLGWPLDKIKITQYFGNTDFAATHPQLYSGGGHNGIDLGAAIGTSVKSASDGVVKGAGNTDTACPGAAYGKWILVEHNNGLSTLYAHLSVISVSAGSVVKSGDTIGLSGNTGYSTGPHLHFTVYATQGVRIMDRKSKVCNGVYNMPVADLKAYLNPLSYL</sequence>
<keyword evidence="1" id="KW-0732">Signal</keyword>